<name>M1DWQ4_SOLTU</name>
<dbReference type="PaxDb" id="4113-PGSC0003DMT400095627"/>
<dbReference type="AlphaFoldDB" id="M1DWQ4"/>
<evidence type="ECO:0000313" key="2">
    <source>
        <dbReference type="Proteomes" id="UP000011115"/>
    </source>
</evidence>
<protein>
    <submittedName>
        <fullName evidence="1">Uncharacterized protein</fullName>
    </submittedName>
</protein>
<keyword evidence="2" id="KW-1185">Reference proteome</keyword>
<evidence type="ECO:0000313" key="1">
    <source>
        <dbReference type="EnsemblPlants" id="PGSC0003DMT400095627"/>
    </source>
</evidence>
<organism evidence="1 2">
    <name type="scientific">Solanum tuberosum</name>
    <name type="common">Potato</name>
    <dbReference type="NCBI Taxonomy" id="4113"/>
    <lineage>
        <taxon>Eukaryota</taxon>
        <taxon>Viridiplantae</taxon>
        <taxon>Streptophyta</taxon>
        <taxon>Embryophyta</taxon>
        <taxon>Tracheophyta</taxon>
        <taxon>Spermatophyta</taxon>
        <taxon>Magnoliopsida</taxon>
        <taxon>eudicotyledons</taxon>
        <taxon>Gunneridae</taxon>
        <taxon>Pentapetalae</taxon>
        <taxon>asterids</taxon>
        <taxon>lamiids</taxon>
        <taxon>Solanales</taxon>
        <taxon>Solanaceae</taxon>
        <taxon>Solanoideae</taxon>
        <taxon>Solaneae</taxon>
        <taxon>Solanum</taxon>
    </lineage>
</organism>
<dbReference type="EnsemblPlants" id="PGSC0003DMT400095627">
    <property type="protein sequence ID" value="PGSC0003DMT400095627"/>
    <property type="gene ID" value="PGSC0003DMG400045198"/>
</dbReference>
<sequence>MDPKVTRNGPIGEPSWARLMARRCAQLVRRGTLLLALAGKLLELWAVWGPSPNPLGDAPMVFESPSEKFSPGSSLAVGDVGNPRQRVLSLWRWNSPLWRGRYSGMRAAMAGSTRLKVVNKPLKDLIIHFSTFIAKEQTSGDSYSFFVILEAKGHLPVAIDRPRLED</sequence>
<reference evidence="2" key="1">
    <citation type="journal article" date="2011" name="Nature">
        <title>Genome sequence and analysis of the tuber crop potato.</title>
        <authorList>
            <consortium name="The Potato Genome Sequencing Consortium"/>
        </authorList>
    </citation>
    <scope>NUCLEOTIDE SEQUENCE [LARGE SCALE GENOMIC DNA]</scope>
    <source>
        <strain evidence="2">cv. DM1-3 516 R44</strain>
    </source>
</reference>
<reference evidence="1" key="2">
    <citation type="submission" date="2015-06" db="UniProtKB">
        <authorList>
            <consortium name="EnsemblPlants"/>
        </authorList>
    </citation>
    <scope>IDENTIFICATION</scope>
    <source>
        <strain evidence="1">DM1-3 516 R44</strain>
    </source>
</reference>
<proteinExistence type="predicted"/>
<dbReference type="Proteomes" id="UP000011115">
    <property type="component" value="Unassembled WGS sequence"/>
</dbReference>
<accession>M1DWQ4</accession>
<dbReference type="InParanoid" id="M1DWQ4"/>
<dbReference type="HOGENOM" id="CLU_1605580_0_0_1"/>
<dbReference type="Gramene" id="PGSC0003DMT400095627">
    <property type="protein sequence ID" value="PGSC0003DMT400095627"/>
    <property type="gene ID" value="PGSC0003DMG400045198"/>
</dbReference>